<dbReference type="InterPro" id="IPR004995">
    <property type="entry name" value="Spore_Ger"/>
</dbReference>
<comment type="caution">
    <text evidence="4">The sequence shown here is derived from an EMBL/GenBank/DDBJ whole genome shotgun (WGS) entry which is preliminary data.</text>
</comment>
<dbReference type="InterPro" id="IPR050768">
    <property type="entry name" value="UPF0353/GerABKA_families"/>
</dbReference>
<accession>A0A229UKG4</accession>
<gene>
    <name evidence="4" type="ORF">CF651_23905</name>
</gene>
<feature type="transmembrane region" description="Helical" evidence="3">
    <location>
        <begin position="360"/>
        <end position="379"/>
    </location>
</feature>
<evidence type="ECO:0000313" key="5">
    <source>
        <dbReference type="Proteomes" id="UP000215509"/>
    </source>
</evidence>
<dbReference type="PIRSF" id="PIRSF005690">
    <property type="entry name" value="GerBA"/>
    <property type="match status" value="1"/>
</dbReference>
<feature type="transmembrane region" description="Helical" evidence="3">
    <location>
        <begin position="416"/>
        <end position="441"/>
    </location>
</feature>
<keyword evidence="5" id="KW-1185">Reference proteome</keyword>
<dbReference type="EMBL" id="NMQW01000038">
    <property type="protein sequence ID" value="OXM83794.1"/>
    <property type="molecule type" value="Genomic_DNA"/>
</dbReference>
<dbReference type="RefSeq" id="WP_094017405.1">
    <property type="nucleotide sequence ID" value="NZ_NMQW01000038.1"/>
</dbReference>
<evidence type="ECO:0000256" key="2">
    <source>
        <dbReference type="ARBA" id="ARBA00023136"/>
    </source>
</evidence>
<dbReference type="PANTHER" id="PTHR22550">
    <property type="entry name" value="SPORE GERMINATION PROTEIN"/>
    <property type="match status" value="1"/>
</dbReference>
<keyword evidence="3" id="KW-0812">Transmembrane</keyword>
<evidence type="ECO:0000256" key="3">
    <source>
        <dbReference type="SAM" id="Phobius"/>
    </source>
</evidence>
<dbReference type="Pfam" id="PF03323">
    <property type="entry name" value="GerA"/>
    <property type="match status" value="1"/>
</dbReference>
<dbReference type="OrthoDB" id="1726708at2"/>
<organism evidence="4 5">
    <name type="scientific">Paenibacillus rigui</name>
    <dbReference type="NCBI Taxonomy" id="554312"/>
    <lineage>
        <taxon>Bacteria</taxon>
        <taxon>Bacillati</taxon>
        <taxon>Bacillota</taxon>
        <taxon>Bacilli</taxon>
        <taxon>Bacillales</taxon>
        <taxon>Paenibacillaceae</taxon>
        <taxon>Paenibacillus</taxon>
    </lineage>
</organism>
<dbReference type="Proteomes" id="UP000215509">
    <property type="component" value="Unassembled WGS sequence"/>
</dbReference>
<name>A0A229UKG4_9BACL</name>
<proteinExistence type="inferred from homology"/>
<dbReference type="GO" id="GO:0016020">
    <property type="term" value="C:membrane"/>
    <property type="evidence" value="ECO:0007669"/>
    <property type="project" value="InterPro"/>
</dbReference>
<dbReference type="PANTHER" id="PTHR22550:SF5">
    <property type="entry name" value="LEUCINE ZIPPER PROTEIN 4"/>
    <property type="match status" value="1"/>
</dbReference>
<keyword evidence="3" id="KW-1133">Transmembrane helix</keyword>
<protein>
    <submittedName>
        <fullName evidence="4">Spore germination protein</fullName>
    </submittedName>
</protein>
<comment type="similarity">
    <text evidence="1">Belongs to the GerABKA family.</text>
</comment>
<evidence type="ECO:0000256" key="1">
    <source>
        <dbReference type="ARBA" id="ARBA00005278"/>
    </source>
</evidence>
<sequence>MNAATKQTNPSAPWTKEKLTQLFEQSADVQIQMNLLDAEPSSEIMLIYADGLCDTSQLGDVILPSLQQLYCESEWSRLHKGGCLGTLPLVPLTREAPAQEIMDSVYQGDLLLYLTQPGLLMKLNISSPPRRVPQESSTEISIKGPKDGFVEDITVNVALIRKRIRSNTLCYETMILGRRTRTKTGLMYIRDIIDPLLVEEVRKRINKIDVDGIYSVAQLEELLGDVKYTLFPLLDFTGRPDFVVAALLAGRFVILVDGNPFVLIGPAGFSLILKSPEDIHFNFQYISFARLIRLFSFWLSILLPGFWVAIVAFHQDQVPFRLMATVAVARIGLPFSGQMEMFILLVLLEIFREAGVRLPSSIGQILTVVGGLVIGDAAIRSGLVSPSVVVVGAITAVTGATLVNQTLSTVVSIVRLGIFLICCILGMYGFILSLILLLFYMSKLTSFGVPYFAPLSPPIFKDMLKSFLRAPWSLMRKRPAVLHVQDKDHQGEDNP</sequence>
<dbReference type="GO" id="GO:0009847">
    <property type="term" value="P:spore germination"/>
    <property type="evidence" value="ECO:0007669"/>
    <property type="project" value="InterPro"/>
</dbReference>
<evidence type="ECO:0000313" key="4">
    <source>
        <dbReference type="EMBL" id="OXM83794.1"/>
    </source>
</evidence>
<feature type="transmembrane region" description="Helical" evidence="3">
    <location>
        <begin position="385"/>
        <end position="404"/>
    </location>
</feature>
<feature type="transmembrane region" description="Helical" evidence="3">
    <location>
        <begin position="294"/>
        <end position="315"/>
    </location>
</feature>
<feature type="transmembrane region" description="Helical" evidence="3">
    <location>
        <begin position="327"/>
        <end position="348"/>
    </location>
</feature>
<reference evidence="4 5" key="1">
    <citation type="submission" date="2017-07" db="EMBL/GenBank/DDBJ databases">
        <title>Genome sequencing and assembly of Paenibacillus rigui.</title>
        <authorList>
            <person name="Mayilraj S."/>
        </authorList>
    </citation>
    <scope>NUCLEOTIDE SEQUENCE [LARGE SCALE GENOMIC DNA]</scope>
    <source>
        <strain evidence="4 5">JCM 16352</strain>
    </source>
</reference>
<dbReference type="AlphaFoldDB" id="A0A229UKG4"/>
<keyword evidence="2 3" id="KW-0472">Membrane</keyword>